<sequence>MTPSLFFSPNKMAIIVTPLKLLQKDNVNGFRQFGIPSSAINHDILIPHMTKHYGMHHTQTTQDFEDSENVCIFTEATSINCPHQSSGGW</sequence>
<organism evidence="1 2">
    <name type="scientific">Rhizopogon vesiculosus</name>
    <dbReference type="NCBI Taxonomy" id="180088"/>
    <lineage>
        <taxon>Eukaryota</taxon>
        <taxon>Fungi</taxon>
        <taxon>Dikarya</taxon>
        <taxon>Basidiomycota</taxon>
        <taxon>Agaricomycotina</taxon>
        <taxon>Agaricomycetes</taxon>
        <taxon>Agaricomycetidae</taxon>
        <taxon>Boletales</taxon>
        <taxon>Suillineae</taxon>
        <taxon>Rhizopogonaceae</taxon>
        <taxon>Rhizopogon</taxon>
    </lineage>
</organism>
<comment type="caution">
    <text evidence="1">The sequence shown here is derived from an EMBL/GenBank/DDBJ whole genome shotgun (WGS) entry which is preliminary data.</text>
</comment>
<gene>
    <name evidence="1" type="ORF">AZE42_08973</name>
</gene>
<dbReference type="EMBL" id="LVVM01004278">
    <property type="protein sequence ID" value="OJA13232.1"/>
    <property type="molecule type" value="Genomic_DNA"/>
</dbReference>
<keyword evidence="2" id="KW-1185">Reference proteome</keyword>
<dbReference type="Proteomes" id="UP000183567">
    <property type="component" value="Unassembled WGS sequence"/>
</dbReference>
<evidence type="ECO:0000313" key="2">
    <source>
        <dbReference type="Proteomes" id="UP000183567"/>
    </source>
</evidence>
<name>A0A1J8QIK7_9AGAM</name>
<reference evidence="1 2" key="1">
    <citation type="submission" date="2016-03" db="EMBL/GenBank/DDBJ databases">
        <title>Comparative genomics of the ectomycorrhizal sister species Rhizopogon vinicolor and Rhizopogon vesiculosus (Basidiomycota: Boletales) reveals a divergence of the mating type B locus.</title>
        <authorList>
            <person name="Mujic A.B."/>
            <person name="Kuo A."/>
            <person name="Tritt A."/>
            <person name="Lipzen A."/>
            <person name="Chen C."/>
            <person name="Johnson J."/>
            <person name="Sharma A."/>
            <person name="Barry K."/>
            <person name="Grigoriev I.V."/>
            <person name="Spatafora J.W."/>
        </authorList>
    </citation>
    <scope>NUCLEOTIDE SEQUENCE [LARGE SCALE GENOMIC DNA]</scope>
    <source>
        <strain evidence="1 2">AM-OR11-056</strain>
    </source>
</reference>
<dbReference type="OrthoDB" id="2499463at2759"/>
<dbReference type="AlphaFoldDB" id="A0A1J8QIK7"/>
<proteinExistence type="predicted"/>
<protein>
    <submittedName>
        <fullName evidence="1">Uncharacterized protein</fullName>
    </submittedName>
</protein>
<evidence type="ECO:0000313" key="1">
    <source>
        <dbReference type="EMBL" id="OJA13232.1"/>
    </source>
</evidence>
<accession>A0A1J8QIK7</accession>